<feature type="domain" description="AP complex mu/sigma subunit" evidence="7">
    <location>
        <begin position="1"/>
        <end position="142"/>
    </location>
</feature>
<dbReference type="GeneID" id="6997694"/>
<proteinExistence type="inferred from homology"/>
<evidence type="ECO:0000256" key="1">
    <source>
        <dbReference type="ARBA" id="ARBA00004308"/>
    </source>
</evidence>
<dbReference type="SUPFAM" id="SSF64356">
    <property type="entry name" value="SNARE-like"/>
    <property type="match status" value="1"/>
</dbReference>
<dbReference type="PANTHER" id="PTHR11753">
    <property type="entry name" value="ADAPTOR COMPLEXES SMALL SUBUNIT FAMILY"/>
    <property type="match status" value="1"/>
</dbReference>
<sequence length="159" mass="18679">MIKFILLVNKQGQTRLSQYYEYLTIEQRTILEGQLIRKCLSIGESHSPFIEFDNYKIIFRRYASLYFILGIYNCESNELAYLELIHFVVETLDKYFENVCELDIMFNLDKAHIIIDEIIMNGLIAETNKANVMQYMNLIEKAASAPKDNITSMNLDIRK</sequence>
<keyword evidence="5 6" id="KW-0472">Membrane</keyword>
<dbReference type="InterPro" id="IPR016635">
    <property type="entry name" value="AP_complex_ssu"/>
</dbReference>
<dbReference type="GO" id="GO:0012505">
    <property type="term" value="C:endomembrane system"/>
    <property type="evidence" value="ECO:0007669"/>
    <property type="project" value="UniProtKB-SubCell"/>
</dbReference>
<evidence type="ECO:0000256" key="3">
    <source>
        <dbReference type="ARBA" id="ARBA00022448"/>
    </source>
</evidence>
<evidence type="ECO:0000256" key="2">
    <source>
        <dbReference type="ARBA" id="ARBA00006972"/>
    </source>
</evidence>
<dbReference type="VEuPathDB" id="CryptoDB:CMU_011360"/>
<dbReference type="GO" id="GO:0005737">
    <property type="term" value="C:cytoplasm"/>
    <property type="evidence" value="ECO:0007669"/>
    <property type="project" value="UniProtKB-ARBA"/>
</dbReference>
<reference evidence="8" key="1">
    <citation type="submission" date="2008-06" db="EMBL/GenBank/DDBJ databases">
        <authorList>
            <person name="Lorenzi H."/>
            <person name="Inman J."/>
            <person name="Miller J."/>
            <person name="Schobel S."/>
            <person name="Amedeo P."/>
            <person name="Caler E.V."/>
            <person name="da Silva J."/>
        </authorList>
    </citation>
    <scope>NUCLEOTIDE SEQUENCE [LARGE SCALE GENOMIC DNA]</scope>
    <source>
        <strain evidence="8">RN66</strain>
    </source>
</reference>
<dbReference type="Gene3D" id="3.30.450.60">
    <property type="match status" value="1"/>
</dbReference>
<organism evidence="8 9">
    <name type="scientific">Cryptosporidium muris (strain RN66)</name>
    <dbReference type="NCBI Taxonomy" id="441375"/>
    <lineage>
        <taxon>Eukaryota</taxon>
        <taxon>Sar</taxon>
        <taxon>Alveolata</taxon>
        <taxon>Apicomplexa</taxon>
        <taxon>Conoidasida</taxon>
        <taxon>Coccidia</taxon>
        <taxon>Eucoccidiorida</taxon>
        <taxon>Eimeriorina</taxon>
        <taxon>Cryptosporidiidae</taxon>
        <taxon>Cryptosporidium</taxon>
    </lineage>
</organism>
<dbReference type="InterPro" id="IPR011012">
    <property type="entry name" value="Longin-like_dom_sf"/>
</dbReference>
<protein>
    <recommendedName>
        <fullName evidence="6">AP complex subunit sigma</fullName>
    </recommendedName>
</protein>
<dbReference type="GO" id="GO:0006886">
    <property type="term" value="P:intracellular protein transport"/>
    <property type="evidence" value="ECO:0007669"/>
    <property type="project" value="UniProtKB-UniRule"/>
</dbReference>
<dbReference type="STRING" id="441375.B6AIZ6"/>
<dbReference type="eggNOG" id="KOG0934">
    <property type="taxonomic scope" value="Eukaryota"/>
</dbReference>
<gene>
    <name evidence="8" type="ORF">CMU_011360</name>
</gene>
<dbReference type="FunFam" id="3.30.450.60:FF:000010">
    <property type="entry name" value="AP complex subunit sigma"/>
    <property type="match status" value="1"/>
</dbReference>
<evidence type="ECO:0000256" key="4">
    <source>
        <dbReference type="ARBA" id="ARBA00022927"/>
    </source>
</evidence>
<dbReference type="Proteomes" id="UP000001460">
    <property type="component" value="Unassembled WGS sequence"/>
</dbReference>
<name>B6AIZ6_CRYMR</name>
<evidence type="ECO:0000313" key="8">
    <source>
        <dbReference type="EMBL" id="EEA08187.1"/>
    </source>
</evidence>
<evidence type="ECO:0000256" key="5">
    <source>
        <dbReference type="ARBA" id="ARBA00023136"/>
    </source>
</evidence>
<evidence type="ECO:0000259" key="7">
    <source>
        <dbReference type="Pfam" id="PF01217"/>
    </source>
</evidence>
<keyword evidence="3 6" id="KW-0813">Transport</keyword>
<dbReference type="InterPro" id="IPR022775">
    <property type="entry name" value="AP_mu_sigma_su"/>
</dbReference>
<evidence type="ECO:0000313" key="9">
    <source>
        <dbReference type="Proteomes" id="UP000001460"/>
    </source>
</evidence>
<dbReference type="EMBL" id="DS989737">
    <property type="protein sequence ID" value="EEA08187.1"/>
    <property type="molecule type" value="Genomic_DNA"/>
</dbReference>
<keyword evidence="9" id="KW-1185">Reference proteome</keyword>
<dbReference type="PIRSF" id="PIRSF015588">
    <property type="entry name" value="AP_complex_sigma"/>
    <property type="match status" value="1"/>
</dbReference>
<dbReference type="OMA" id="GHVVETN"/>
<dbReference type="RefSeq" id="XP_002142536.1">
    <property type="nucleotide sequence ID" value="XM_002142500.1"/>
</dbReference>
<evidence type="ECO:0000256" key="6">
    <source>
        <dbReference type="PIRNR" id="PIRNR015588"/>
    </source>
</evidence>
<comment type="similarity">
    <text evidence="2 6">Belongs to the adaptor complexes small subunit family.</text>
</comment>
<keyword evidence="4 6" id="KW-0653">Protein transport</keyword>
<dbReference type="OrthoDB" id="371463at2759"/>
<dbReference type="AlphaFoldDB" id="B6AIZ6"/>
<accession>B6AIZ6</accession>
<comment type="subcellular location">
    <subcellularLocation>
        <location evidence="1">Endomembrane system</location>
    </subcellularLocation>
</comment>
<dbReference type="Pfam" id="PF01217">
    <property type="entry name" value="Clat_adaptor_s"/>
    <property type="match status" value="1"/>
</dbReference>